<name>A0ABY0QWS6_9FLAO</name>
<keyword evidence="1" id="KW-0812">Transmembrane</keyword>
<keyword evidence="1" id="KW-1133">Transmembrane helix</keyword>
<dbReference type="RefSeq" id="WP_089744578.1">
    <property type="nucleotide sequence ID" value="NZ_FNHD01000011.1"/>
</dbReference>
<proteinExistence type="predicted"/>
<comment type="caution">
    <text evidence="2">The sequence shown here is derived from an EMBL/GenBank/DDBJ whole genome shotgun (WGS) entry which is preliminary data.</text>
</comment>
<accession>A0ABY0QWS6</accession>
<evidence type="ECO:0000313" key="2">
    <source>
        <dbReference type="EMBL" id="SDM04304.1"/>
    </source>
</evidence>
<sequence>MKRRIIAFAVLFLFSAGIYFLLYHKDKNLNFIPENADAMILIDKKKLTRQYLSAFIAHPSHWFIESSESEKKRSVFNAGLKIPDFLQIFHLKNSKLTEWYAVFDIENPQKLLVFLKEHKFKSLGQNLYIKDMLYIKIADQKCFAGISGHDFENIGRPLNGIFGGKKLNADHFMEEGTGSLSFISGTRTRNFSIELKDREIEIKNASNIENYASFISQLSKEDLFINAELDKENIKVFNKVLPDFFKDLSEVNYLKMNVKIKQVKDTIISYGYDDDFNEIEKISYQEIVQPDYMIQLETQDPAKIWKHFRSENLINDKNEFTGIPFQPNRVYQSDNGIVIKSVTEQSLHSQKKGKNFILIKNDPMLFYFSKGLNDFKYLKDIEYFFYGNNEQNFFLTLKLKDQKLPLILQ</sequence>
<gene>
    <name evidence="2" type="ORF">SAMN05216273_11194</name>
</gene>
<feature type="transmembrane region" description="Helical" evidence="1">
    <location>
        <begin position="5"/>
        <end position="23"/>
    </location>
</feature>
<keyword evidence="3" id="KW-1185">Reference proteome</keyword>
<organism evidence="2 3">
    <name type="scientific">Chryseobacterium taihuense</name>
    <dbReference type="NCBI Taxonomy" id="1141221"/>
    <lineage>
        <taxon>Bacteria</taxon>
        <taxon>Pseudomonadati</taxon>
        <taxon>Bacteroidota</taxon>
        <taxon>Flavobacteriia</taxon>
        <taxon>Flavobacteriales</taxon>
        <taxon>Weeksellaceae</taxon>
        <taxon>Chryseobacterium group</taxon>
        <taxon>Chryseobacterium</taxon>
    </lineage>
</organism>
<dbReference type="EMBL" id="FNHD01000011">
    <property type="protein sequence ID" value="SDM04304.1"/>
    <property type="molecule type" value="Genomic_DNA"/>
</dbReference>
<protein>
    <recommendedName>
        <fullName evidence="4">DUF4340 domain-containing protein</fullName>
    </recommendedName>
</protein>
<evidence type="ECO:0000256" key="1">
    <source>
        <dbReference type="SAM" id="Phobius"/>
    </source>
</evidence>
<evidence type="ECO:0008006" key="4">
    <source>
        <dbReference type="Google" id="ProtNLM"/>
    </source>
</evidence>
<reference evidence="2 3" key="1">
    <citation type="submission" date="2016-10" db="EMBL/GenBank/DDBJ databases">
        <authorList>
            <person name="Varghese N."/>
            <person name="Submissions S."/>
        </authorList>
    </citation>
    <scope>NUCLEOTIDE SEQUENCE [LARGE SCALE GENOMIC DNA]</scope>
    <source>
        <strain evidence="2 3">CGMCC 1.10941</strain>
    </source>
</reference>
<dbReference type="Proteomes" id="UP000199242">
    <property type="component" value="Unassembled WGS sequence"/>
</dbReference>
<evidence type="ECO:0000313" key="3">
    <source>
        <dbReference type="Proteomes" id="UP000199242"/>
    </source>
</evidence>
<keyword evidence="1" id="KW-0472">Membrane</keyword>